<keyword evidence="2 5" id="KW-0812">Transmembrane</keyword>
<evidence type="ECO:0000313" key="7">
    <source>
        <dbReference type="EMBL" id="SHJ35148.1"/>
    </source>
</evidence>
<dbReference type="Pfam" id="PF04632">
    <property type="entry name" value="FUSC"/>
    <property type="match status" value="1"/>
</dbReference>
<dbReference type="GO" id="GO:0005886">
    <property type="term" value="C:plasma membrane"/>
    <property type="evidence" value="ECO:0007669"/>
    <property type="project" value="InterPro"/>
</dbReference>
<reference evidence="6 9" key="2">
    <citation type="submission" date="2024-07" db="EMBL/GenBank/DDBJ databases">
        <title>Active virus-host system and metabolic interactions in a Lokiarchaeon culture.</title>
        <authorList>
            <person name="Ponce Toledo R.I."/>
            <person name="Rodrigues Oliveira T."/>
            <person name="Schleper C."/>
        </authorList>
    </citation>
    <scope>NUCLEOTIDE SEQUENCE [LARGE SCALE GENOMIC DNA]</scope>
    <source>
        <strain evidence="6 9">B35</strain>
    </source>
</reference>
<sequence>MLFFGSRQRAEYVKYGIKTALAALLSYFVASLTDPNLGFWAVISAVIVMQRNVAASMQMCGYRLVGTAIGATMGMTALYIVPPTDHGRLAGFLVTVGICAYLKRYTNRFSMAAITVTIVMLAPQASGDYIHYALFRVAEISIGVCSTFIVALFVWPHHASCELKERLQEQFTRCAVKYESIVNSFLTLKCDSSKGMLADLEDEIHYNRELFRGYLRHERLFVDDDSAMLDIKIETLVQCVEHLHAMLHVVRELNDSEYCIIMEAEIRKVVKESQDVMRAVGRNVIPDTRKLEQALYSADKRLETLRADGMIRRFTMRDMMQVVSFYHSVQQMGEDLLLSVQRQNKYKRI</sequence>
<dbReference type="EMBL" id="FQZR01000005">
    <property type="protein sequence ID" value="SHJ35148.1"/>
    <property type="molecule type" value="Genomic_DNA"/>
</dbReference>
<comment type="caution">
    <text evidence="7">The sequence shown here is derived from an EMBL/GenBank/DDBJ whole genome shotgun (WGS) entry which is preliminary data.</text>
</comment>
<dbReference type="GO" id="GO:0022857">
    <property type="term" value="F:transmembrane transporter activity"/>
    <property type="evidence" value="ECO:0007669"/>
    <property type="project" value="InterPro"/>
</dbReference>
<evidence type="ECO:0000256" key="1">
    <source>
        <dbReference type="ARBA" id="ARBA00004141"/>
    </source>
</evidence>
<accession>A0A8G2CAK1</accession>
<dbReference type="InterPro" id="IPR052430">
    <property type="entry name" value="IVT-Associated"/>
</dbReference>
<dbReference type="Proteomes" id="UP001568358">
    <property type="component" value="Unassembled WGS sequence"/>
</dbReference>
<feature type="transmembrane region" description="Helical" evidence="5">
    <location>
        <begin position="86"/>
        <end position="102"/>
    </location>
</feature>
<dbReference type="Proteomes" id="UP000184001">
    <property type="component" value="Unassembled WGS sequence"/>
</dbReference>
<dbReference type="InterPro" id="IPR006726">
    <property type="entry name" value="PHBA_efflux_AaeB/fusaric-R"/>
</dbReference>
<protein>
    <submittedName>
        <fullName evidence="6">FUSC family protein</fullName>
    </submittedName>
    <submittedName>
        <fullName evidence="7">Fusaric acid resistance protein family protein</fullName>
    </submittedName>
</protein>
<reference evidence="7 8" key="1">
    <citation type="submission" date="2016-11" db="EMBL/GenBank/DDBJ databases">
        <authorList>
            <person name="Varghese N."/>
            <person name="Submissions S."/>
        </authorList>
    </citation>
    <scope>NUCLEOTIDE SEQUENCE [LARGE SCALE GENOMIC DNA]</scope>
    <source>
        <strain evidence="7 8">DSM 17919</strain>
    </source>
</reference>
<dbReference type="RefSeq" id="WP_020000881.1">
    <property type="nucleotide sequence ID" value="NZ_CP192217.1"/>
</dbReference>
<name>A0A8G2CAK1_9BACT</name>
<evidence type="ECO:0000256" key="2">
    <source>
        <dbReference type="ARBA" id="ARBA00022692"/>
    </source>
</evidence>
<dbReference type="PANTHER" id="PTHR47804:SF3">
    <property type="entry name" value="PROTEIN BRE4"/>
    <property type="match status" value="1"/>
</dbReference>
<evidence type="ECO:0000256" key="5">
    <source>
        <dbReference type="SAM" id="Phobius"/>
    </source>
</evidence>
<keyword evidence="3 5" id="KW-1133">Transmembrane helix</keyword>
<evidence type="ECO:0000256" key="3">
    <source>
        <dbReference type="ARBA" id="ARBA00022989"/>
    </source>
</evidence>
<comment type="subcellular location">
    <subcellularLocation>
        <location evidence="1">Membrane</location>
        <topology evidence="1">Multi-pass membrane protein</topology>
    </subcellularLocation>
</comment>
<dbReference type="EMBL" id="JBFSOO010000002">
    <property type="protein sequence ID" value="MEZ6852479.1"/>
    <property type="molecule type" value="Genomic_DNA"/>
</dbReference>
<organism evidence="7 8">
    <name type="scientific">Halodesulfovibrio aestuarii</name>
    <dbReference type="NCBI Taxonomy" id="126333"/>
    <lineage>
        <taxon>Bacteria</taxon>
        <taxon>Pseudomonadati</taxon>
        <taxon>Thermodesulfobacteriota</taxon>
        <taxon>Desulfovibrionia</taxon>
        <taxon>Desulfovibrionales</taxon>
        <taxon>Desulfovibrionaceae</taxon>
        <taxon>Halodesulfovibrio</taxon>
    </lineage>
</organism>
<proteinExistence type="predicted"/>
<evidence type="ECO:0000313" key="8">
    <source>
        <dbReference type="Proteomes" id="UP000184001"/>
    </source>
</evidence>
<dbReference type="PANTHER" id="PTHR47804">
    <property type="entry name" value="60S RIBOSOMAL PROTEIN L19"/>
    <property type="match status" value="1"/>
</dbReference>
<feature type="transmembrane region" description="Helical" evidence="5">
    <location>
        <begin position="133"/>
        <end position="155"/>
    </location>
</feature>
<dbReference type="AlphaFoldDB" id="A0A8G2CAK1"/>
<feature type="transmembrane region" description="Helical" evidence="5">
    <location>
        <begin position="109"/>
        <end position="127"/>
    </location>
</feature>
<evidence type="ECO:0000313" key="6">
    <source>
        <dbReference type="EMBL" id="MEZ6852479.1"/>
    </source>
</evidence>
<evidence type="ECO:0000313" key="9">
    <source>
        <dbReference type="Proteomes" id="UP001568358"/>
    </source>
</evidence>
<gene>
    <name evidence="6" type="ORF">AB2Z07_02880</name>
    <name evidence="7" type="ORF">SAMN05660830_02206</name>
</gene>
<feature type="transmembrane region" description="Helical" evidence="5">
    <location>
        <begin position="61"/>
        <end position="80"/>
    </location>
</feature>
<keyword evidence="9" id="KW-1185">Reference proteome</keyword>
<keyword evidence="4 5" id="KW-0472">Membrane</keyword>
<evidence type="ECO:0000256" key="4">
    <source>
        <dbReference type="ARBA" id="ARBA00023136"/>
    </source>
</evidence>